<keyword evidence="1" id="KW-1133">Transmembrane helix</keyword>
<feature type="transmembrane region" description="Helical" evidence="1">
    <location>
        <begin position="36"/>
        <end position="58"/>
    </location>
</feature>
<sequence length="103" mass="11339">MTRNLAAKIIWGVTGVAAGIGLWFISVMTLMTFGLLFYSVIGAAFLELTIWIVSALVTHKRLRRQHPKAVKYKIAPLLAGMLIPIAYIVTCEISEYPHAILPG</sequence>
<dbReference type="RefSeq" id="WP_122509991.1">
    <property type="nucleotide sequence ID" value="NZ_CADEAW010000135.1"/>
</dbReference>
<feature type="transmembrane region" description="Helical" evidence="1">
    <location>
        <begin position="9"/>
        <end position="30"/>
    </location>
</feature>
<name>A0AB38UL08_9MYCO</name>
<feature type="transmembrane region" description="Helical" evidence="1">
    <location>
        <begin position="70"/>
        <end position="89"/>
    </location>
</feature>
<organism evidence="2 3">
    <name type="scientific">Mycobacterium persicum</name>
    <dbReference type="NCBI Taxonomy" id="1487726"/>
    <lineage>
        <taxon>Bacteria</taxon>
        <taxon>Bacillati</taxon>
        <taxon>Actinomycetota</taxon>
        <taxon>Actinomycetes</taxon>
        <taxon>Mycobacteriales</taxon>
        <taxon>Mycobacteriaceae</taxon>
        <taxon>Mycobacterium</taxon>
    </lineage>
</organism>
<keyword evidence="1" id="KW-0472">Membrane</keyword>
<comment type="caution">
    <text evidence="2">The sequence shown here is derived from an EMBL/GenBank/DDBJ whole genome shotgun (WGS) entry which is preliminary data.</text>
</comment>
<proteinExistence type="predicted"/>
<dbReference type="AlphaFoldDB" id="A0AB38UL08"/>
<evidence type="ECO:0000313" key="2">
    <source>
        <dbReference type="EMBL" id="VAZ81201.1"/>
    </source>
</evidence>
<dbReference type="EMBL" id="UPHL01000001">
    <property type="protein sequence ID" value="VAZ81201.1"/>
    <property type="molecule type" value="Genomic_DNA"/>
</dbReference>
<protein>
    <submittedName>
        <fullName evidence="2">Uncharacterized protein</fullName>
    </submittedName>
</protein>
<keyword evidence="1" id="KW-0812">Transmembrane</keyword>
<gene>
    <name evidence="2" type="ORF">LAUMK42_00004</name>
</gene>
<evidence type="ECO:0000313" key="3">
    <source>
        <dbReference type="Proteomes" id="UP000279331"/>
    </source>
</evidence>
<dbReference type="Proteomes" id="UP000279331">
    <property type="component" value="Unassembled WGS sequence"/>
</dbReference>
<reference evidence="2 3" key="1">
    <citation type="submission" date="2018-09" db="EMBL/GenBank/DDBJ databases">
        <authorList>
            <person name="Tagini F."/>
        </authorList>
    </citation>
    <scope>NUCLEOTIDE SEQUENCE [LARGE SCALE GENOMIC DNA]</scope>
    <source>
        <strain evidence="2 3">MK42</strain>
    </source>
</reference>
<accession>A0AB38UL08</accession>
<evidence type="ECO:0000256" key="1">
    <source>
        <dbReference type="SAM" id="Phobius"/>
    </source>
</evidence>